<proteinExistence type="predicted"/>
<gene>
    <name evidence="1" type="ORF">Tci_060358</name>
</gene>
<dbReference type="AlphaFoldDB" id="A0A6L2NQK5"/>
<evidence type="ECO:0000313" key="1">
    <source>
        <dbReference type="EMBL" id="GEU88380.1"/>
    </source>
</evidence>
<reference evidence="1" key="1">
    <citation type="journal article" date="2019" name="Sci. Rep.">
        <title>Draft genome of Tanacetum cinerariifolium, the natural source of mosquito coil.</title>
        <authorList>
            <person name="Yamashiro T."/>
            <person name="Shiraishi A."/>
            <person name="Satake H."/>
            <person name="Nakayama K."/>
        </authorList>
    </citation>
    <scope>NUCLEOTIDE SEQUENCE</scope>
</reference>
<evidence type="ECO:0008006" key="2">
    <source>
        <dbReference type="Google" id="ProtNLM"/>
    </source>
</evidence>
<accession>A0A6L2NQK5</accession>
<sequence length="288" mass="32929">MSKAYLVSSYALGPRSDQVTRFKSTKEERVKINKGLTNGKNSPWVGKTHRSDQKRRNMSARSILKPDFFWGISLQPSLNFSYSLSIMDEPYFQLTNNAMSTGMFGCMIQGCLKLFEVDFCYSWVCVRIVCVEYGASFFESKREWGGRGVKEKNHNQVLNNEAAKDVADGMDFGFVDPKVVEGVDEPASILDVHSRYGFSLYGYYVGKRVAFRVVENYVKNAWKKFGLVRAMMNSKGFLFFKFASIEGMNGVFENGPRADRELKEDMVIAIPNVEYDGEIFHTMRVEYE</sequence>
<comment type="caution">
    <text evidence="1">The sequence shown here is derived from an EMBL/GenBank/DDBJ whole genome shotgun (WGS) entry which is preliminary data.</text>
</comment>
<organism evidence="1">
    <name type="scientific">Tanacetum cinerariifolium</name>
    <name type="common">Dalmatian daisy</name>
    <name type="synonym">Chrysanthemum cinerariifolium</name>
    <dbReference type="NCBI Taxonomy" id="118510"/>
    <lineage>
        <taxon>Eukaryota</taxon>
        <taxon>Viridiplantae</taxon>
        <taxon>Streptophyta</taxon>
        <taxon>Embryophyta</taxon>
        <taxon>Tracheophyta</taxon>
        <taxon>Spermatophyta</taxon>
        <taxon>Magnoliopsida</taxon>
        <taxon>eudicotyledons</taxon>
        <taxon>Gunneridae</taxon>
        <taxon>Pentapetalae</taxon>
        <taxon>asterids</taxon>
        <taxon>campanulids</taxon>
        <taxon>Asterales</taxon>
        <taxon>Asteraceae</taxon>
        <taxon>Asteroideae</taxon>
        <taxon>Anthemideae</taxon>
        <taxon>Anthemidinae</taxon>
        <taxon>Tanacetum</taxon>
    </lineage>
</organism>
<protein>
    <recommendedName>
        <fullName evidence="2">DUF4283 domain-containing protein</fullName>
    </recommendedName>
</protein>
<name>A0A6L2NQK5_TANCI</name>
<dbReference type="EMBL" id="BKCJ010009738">
    <property type="protein sequence ID" value="GEU88380.1"/>
    <property type="molecule type" value="Genomic_DNA"/>
</dbReference>